<evidence type="ECO:0000256" key="1">
    <source>
        <dbReference type="ARBA" id="ARBA00008007"/>
    </source>
</evidence>
<evidence type="ECO:0000313" key="4">
    <source>
        <dbReference type="Proteomes" id="UP000269289"/>
    </source>
</evidence>
<dbReference type="PANTHER" id="PTHR47505:SF1">
    <property type="entry name" value="DNA UTILIZATION PROTEIN YHGH"/>
    <property type="match status" value="1"/>
</dbReference>
<evidence type="ECO:0000259" key="2">
    <source>
        <dbReference type="Pfam" id="PF00156"/>
    </source>
</evidence>
<dbReference type="EMBL" id="RFFI01000164">
    <property type="protein sequence ID" value="RMI03602.1"/>
    <property type="molecule type" value="Genomic_DNA"/>
</dbReference>
<evidence type="ECO:0000313" key="3">
    <source>
        <dbReference type="EMBL" id="RMI03602.1"/>
    </source>
</evidence>
<dbReference type="Pfam" id="PF00156">
    <property type="entry name" value="Pribosyltran"/>
    <property type="match status" value="1"/>
</dbReference>
<dbReference type="SUPFAM" id="SSF53271">
    <property type="entry name" value="PRTase-like"/>
    <property type="match status" value="1"/>
</dbReference>
<keyword evidence="4" id="KW-1185">Reference proteome</keyword>
<dbReference type="Proteomes" id="UP000269289">
    <property type="component" value="Unassembled WGS sequence"/>
</dbReference>
<dbReference type="Gene3D" id="3.40.50.2020">
    <property type="match status" value="1"/>
</dbReference>
<protein>
    <submittedName>
        <fullName evidence="3">ComF family protein</fullName>
    </submittedName>
</protein>
<dbReference type="InterPro" id="IPR029057">
    <property type="entry name" value="PRTase-like"/>
</dbReference>
<gene>
    <name evidence="3" type="ORF">EBM89_19025</name>
</gene>
<reference evidence="3 4" key="1">
    <citation type="submission" date="2018-10" db="EMBL/GenBank/DDBJ databases">
        <title>Isolation, diversity and antifungal activity of actinobacteria from wheat.</title>
        <authorList>
            <person name="Han C."/>
        </authorList>
    </citation>
    <scope>NUCLEOTIDE SEQUENCE [LARGE SCALE GENOMIC DNA]</scope>
    <source>
        <strain evidence="3 4">NEAU-YY56</strain>
    </source>
</reference>
<comment type="caution">
    <text evidence="3">The sequence shown here is derived from an EMBL/GenBank/DDBJ whole genome shotgun (WGS) entry which is preliminary data.</text>
</comment>
<dbReference type="CDD" id="cd06223">
    <property type="entry name" value="PRTases_typeI"/>
    <property type="match status" value="1"/>
</dbReference>
<dbReference type="PANTHER" id="PTHR47505">
    <property type="entry name" value="DNA UTILIZATION PROTEIN YHGH"/>
    <property type="match status" value="1"/>
</dbReference>
<feature type="domain" description="Phosphoribosyltransferase" evidence="2">
    <location>
        <begin position="23"/>
        <end position="67"/>
    </location>
</feature>
<accession>A0A3M2INV9</accession>
<name>A0A3M2INV9_9CELL</name>
<feature type="non-terminal residue" evidence="3">
    <location>
        <position position="1"/>
    </location>
</feature>
<dbReference type="AlphaFoldDB" id="A0A3M2INV9"/>
<organism evidence="3 4">
    <name type="scientific">Cellulomonas triticagri</name>
    <dbReference type="NCBI Taxonomy" id="2483352"/>
    <lineage>
        <taxon>Bacteria</taxon>
        <taxon>Bacillati</taxon>
        <taxon>Actinomycetota</taxon>
        <taxon>Actinomycetes</taxon>
        <taxon>Micrococcales</taxon>
        <taxon>Cellulomonadaceae</taxon>
        <taxon>Cellulomonas</taxon>
    </lineage>
</organism>
<dbReference type="InterPro" id="IPR051910">
    <property type="entry name" value="ComF/GntX_DNA_util-trans"/>
</dbReference>
<dbReference type="InterPro" id="IPR000836">
    <property type="entry name" value="PRTase_dom"/>
</dbReference>
<sequence length="86" mass="8623">DQVGLGLRGRAENLAGRVRARPRRAATLRGARVLLVDDVLTTGATLAACRAAVEAAGGRPVGALVLAVTRPPGVATAWLVEGADGG</sequence>
<proteinExistence type="inferred from homology"/>
<dbReference type="RefSeq" id="WP_255414358.1">
    <property type="nucleotide sequence ID" value="NZ_RFFI01000164.1"/>
</dbReference>
<comment type="similarity">
    <text evidence="1">Belongs to the ComF/GntX family.</text>
</comment>